<sequence>MDKPQALQPQRVVGSEAEPAMTADDLDTNPFSAPVTDEQWEILGTDLLSEARAERVREANEEGGRLAKFDADRAAILALPDTALLLEMQRQYARWDAATDDVAEWSWHPRFTGPDDPGIEAWRRRATQQYERLSFIGGEVNRRGIGPASPAPGPEVTAVVDSMPAGFFNDLVLGDADLNECGPRR</sequence>
<comment type="caution">
    <text evidence="2">The sequence shown here is derived from an EMBL/GenBank/DDBJ whole genome shotgun (WGS) entry which is preliminary data.</text>
</comment>
<keyword evidence="3" id="KW-1185">Reference proteome</keyword>
<evidence type="ECO:0000256" key="1">
    <source>
        <dbReference type="SAM" id="MobiDB-lite"/>
    </source>
</evidence>
<accession>A0A255Z5W7</accession>
<dbReference type="Proteomes" id="UP000216998">
    <property type="component" value="Unassembled WGS sequence"/>
</dbReference>
<dbReference type="EMBL" id="NOXU01000020">
    <property type="protein sequence ID" value="OYQ36821.1"/>
    <property type="molecule type" value="Genomic_DNA"/>
</dbReference>
<reference evidence="2 3" key="1">
    <citation type="submission" date="2017-07" db="EMBL/GenBank/DDBJ databases">
        <title>Niveispirillum cyanobacteriorum sp. nov., isolated from cyanobacterial aggregates in a eutrophic lake.</title>
        <authorList>
            <person name="Cai H."/>
        </authorList>
    </citation>
    <scope>NUCLEOTIDE SEQUENCE [LARGE SCALE GENOMIC DNA]</scope>
    <source>
        <strain evidence="3">TH1-14</strain>
    </source>
</reference>
<dbReference type="RefSeq" id="WP_094453731.1">
    <property type="nucleotide sequence ID" value="NZ_NOXU01000020.1"/>
</dbReference>
<dbReference type="AlphaFoldDB" id="A0A255Z5W7"/>
<organism evidence="2 3">
    <name type="scientific">Niveispirillum lacus</name>
    <dbReference type="NCBI Taxonomy" id="1981099"/>
    <lineage>
        <taxon>Bacteria</taxon>
        <taxon>Pseudomonadati</taxon>
        <taxon>Pseudomonadota</taxon>
        <taxon>Alphaproteobacteria</taxon>
        <taxon>Rhodospirillales</taxon>
        <taxon>Azospirillaceae</taxon>
        <taxon>Niveispirillum</taxon>
    </lineage>
</organism>
<evidence type="ECO:0000313" key="2">
    <source>
        <dbReference type="EMBL" id="OYQ36821.1"/>
    </source>
</evidence>
<protein>
    <submittedName>
        <fullName evidence="2">Uncharacterized protein</fullName>
    </submittedName>
</protein>
<name>A0A255Z5W7_9PROT</name>
<proteinExistence type="predicted"/>
<evidence type="ECO:0000313" key="3">
    <source>
        <dbReference type="Proteomes" id="UP000216998"/>
    </source>
</evidence>
<feature type="region of interest" description="Disordered" evidence="1">
    <location>
        <begin position="1"/>
        <end position="34"/>
    </location>
</feature>
<gene>
    <name evidence="2" type="ORF">CHU95_03350</name>
</gene>